<dbReference type="PRINTS" id="PR00111">
    <property type="entry name" value="ABHYDROLASE"/>
</dbReference>
<dbReference type="eggNOG" id="COG2267">
    <property type="taxonomic scope" value="Bacteria"/>
</dbReference>
<dbReference type="GO" id="GO:0016020">
    <property type="term" value="C:membrane"/>
    <property type="evidence" value="ECO:0007669"/>
    <property type="project" value="TreeGrafter"/>
</dbReference>
<name>W6RVT8_9CLOT</name>
<proteinExistence type="predicted"/>
<dbReference type="PANTHER" id="PTHR43798">
    <property type="entry name" value="MONOACYLGLYCEROL LIPASE"/>
    <property type="match status" value="1"/>
</dbReference>
<dbReference type="InterPro" id="IPR000639">
    <property type="entry name" value="Epox_hydrolase-like"/>
</dbReference>
<accession>W6RVT8</accession>
<evidence type="ECO:0000259" key="2">
    <source>
        <dbReference type="Pfam" id="PF00561"/>
    </source>
</evidence>
<protein>
    <submittedName>
        <fullName evidence="3">AB hydrolase superfamily</fullName>
        <ecNumber evidence="3">3.-.-.-</ecNumber>
    </submittedName>
</protein>
<dbReference type="Pfam" id="PF00561">
    <property type="entry name" value="Abhydrolase_1"/>
    <property type="match status" value="1"/>
</dbReference>
<dbReference type="Proteomes" id="UP000019426">
    <property type="component" value="Chromosome M2/40_rep1"/>
</dbReference>
<evidence type="ECO:0000313" key="4">
    <source>
        <dbReference type="Proteomes" id="UP000019426"/>
    </source>
</evidence>
<feature type="domain" description="AB hydrolase-1" evidence="2">
    <location>
        <begin position="25"/>
        <end position="257"/>
    </location>
</feature>
<dbReference type="Gene3D" id="3.40.50.1820">
    <property type="entry name" value="alpha/beta hydrolase"/>
    <property type="match status" value="1"/>
</dbReference>
<dbReference type="HOGENOM" id="CLU_020336_12_3_9"/>
<organism evidence="3 4">
    <name type="scientific">Clostridium bornimense</name>
    <dbReference type="NCBI Taxonomy" id="1216932"/>
    <lineage>
        <taxon>Bacteria</taxon>
        <taxon>Bacillati</taxon>
        <taxon>Bacillota</taxon>
        <taxon>Clostridia</taxon>
        <taxon>Eubacteriales</taxon>
        <taxon>Clostridiaceae</taxon>
        <taxon>Clostridium</taxon>
    </lineage>
</organism>
<reference evidence="3 4" key="1">
    <citation type="submission" date="2013-11" db="EMBL/GenBank/DDBJ databases">
        <title>Complete genome sequence of Clostridum sp. M2/40.</title>
        <authorList>
            <person name="Wibberg D."/>
            <person name="Puehler A."/>
            <person name="Schlueter A."/>
        </authorList>
    </citation>
    <scope>NUCLEOTIDE SEQUENCE [LARGE SCALE GENOMIC DNA]</scope>
    <source>
        <strain evidence="4">M2/40</strain>
    </source>
</reference>
<dbReference type="SUPFAM" id="SSF53474">
    <property type="entry name" value="alpha/beta-Hydrolases"/>
    <property type="match status" value="1"/>
</dbReference>
<dbReference type="InterPro" id="IPR029058">
    <property type="entry name" value="AB_hydrolase_fold"/>
</dbReference>
<dbReference type="KEGG" id="clt:CM240_1284"/>
<dbReference type="AlphaFoldDB" id="W6RVT8"/>
<dbReference type="RefSeq" id="WP_044037511.1">
    <property type="nucleotide sequence ID" value="NZ_HG917868.1"/>
</dbReference>
<dbReference type="PANTHER" id="PTHR43798:SF31">
    <property type="entry name" value="AB HYDROLASE SUPERFAMILY PROTEIN YCLE"/>
    <property type="match status" value="1"/>
</dbReference>
<keyword evidence="1 3" id="KW-0378">Hydrolase</keyword>
<gene>
    <name evidence="3" type="ORF">CM240_1284</name>
</gene>
<dbReference type="PATRIC" id="fig|1216932.3.peg.1281"/>
<evidence type="ECO:0000313" key="3">
    <source>
        <dbReference type="EMBL" id="CDM68448.1"/>
    </source>
</evidence>
<dbReference type="InterPro" id="IPR000073">
    <property type="entry name" value="AB_hydrolase_1"/>
</dbReference>
<dbReference type="PROSITE" id="PS50007">
    <property type="entry name" value="PIPLC_X_DOMAIN"/>
    <property type="match status" value="1"/>
</dbReference>
<evidence type="ECO:0000256" key="1">
    <source>
        <dbReference type="ARBA" id="ARBA00022801"/>
    </source>
</evidence>
<sequence length="271" mass="31194">MGYYINVEEDVNVYVEDLNKEGKDTVVFLHGWPGSSKLFEYQFNYLAEKGCRCIGIDQRGFGDSDKPLHGYDYDTLSDDLRCVVNTLNLKNFTLIGHSTGGAIAVRYMARHKGFGVSKLVLCAAAAPSLIRRSYFPYGIKRDVVDNIIKETYIDRPKMLKNFGKIFFYKKVSEPFSEWFLQLGFQAAGWSTAAIAKTWLREEKLFDDMKEISVPTLITHGVHDKVCLFPLAMQQHYLIDNSRLIKFENSGHALFYDEKDKFNREVLCFVRE</sequence>
<dbReference type="OrthoDB" id="9773293at2"/>
<dbReference type="STRING" id="1216932.CM240_1284"/>
<dbReference type="EMBL" id="HG917868">
    <property type="protein sequence ID" value="CDM68448.1"/>
    <property type="molecule type" value="Genomic_DNA"/>
</dbReference>
<dbReference type="InterPro" id="IPR050266">
    <property type="entry name" value="AB_hydrolase_sf"/>
</dbReference>
<dbReference type="PRINTS" id="PR00412">
    <property type="entry name" value="EPOXHYDRLASE"/>
</dbReference>
<dbReference type="GO" id="GO:0016787">
    <property type="term" value="F:hydrolase activity"/>
    <property type="evidence" value="ECO:0007669"/>
    <property type="project" value="UniProtKB-KW"/>
</dbReference>
<dbReference type="EC" id="3.-.-.-" evidence="3"/>
<keyword evidence="4" id="KW-1185">Reference proteome</keyword>